<evidence type="ECO:0000256" key="1">
    <source>
        <dbReference type="SAM" id="MobiDB-lite"/>
    </source>
</evidence>
<feature type="region of interest" description="Disordered" evidence="1">
    <location>
        <begin position="32"/>
        <end position="107"/>
    </location>
</feature>
<reference evidence="3 4" key="1">
    <citation type="submission" date="2018-10" db="EMBL/GenBank/DDBJ databases">
        <title>Genomic Encyclopedia of Archaeal and Bacterial Type Strains, Phase II (KMG-II): from individual species to whole genera.</title>
        <authorList>
            <person name="Goeker M."/>
        </authorList>
    </citation>
    <scope>NUCLEOTIDE SEQUENCE [LARGE SCALE GENOMIC DNA]</scope>
    <source>
        <strain evidence="3 4">DSM 14954</strain>
    </source>
</reference>
<evidence type="ECO:0000313" key="3">
    <source>
        <dbReference type="EMBL" id="RKQ87375.1"/>
    </source>
</evidence>
<evidence type="ECO:0000313" key="4">
    <source>
        <dbReference type="Proteomes" id="UP000278962"/>
    </source>
</evidence>
<comment type="caution">
    <text evidence="3">The sequence shown here is derived from an EMBL/GenBank/DDBJ whole genome shotgun (WGS) entry which is preliminary data.</text>
</comment>
<gene>
    <name evidence="3" type="ORF">C8N24_5396</name>
</gene>
<dbReference type="EMBL" id="RBIL01000002">
    <property type="protein sequence ID" value="RKQ87375.1"/>
    <property type="molecule type" value="Genomic_DNA"/>
</dbReference>
<feature type="compositionally biased region" description="Basic and acidic residues" evidence="1">
    <location>
        <begin position="40"/>
        <end position="53"/>
    </location>
</feature>
<dbReference type="Proteomes" id="UP000278962">
    <property type="component" value="Unassembled WGS sequence"/>
</dbReference>
<feature type="transmembrane region" description="Helical" evidence="2">
    <location>
        <begin position="6"/>
        <end position="28"/>
    </location>
</feature>
<keyword evidence="2" id="KW-0472">Membrane</keyword>
<evidence type="ECO:0000256" key="2">
    <source>
        <dbReference type="SAM" id="Phobius"/>
    </source>
</evidence>
<proteinExistence type="predicted"/>
<accession>A0A660L236</accession>
<keyword evidence="2" id="KW-1133">Transmembrane helix</keyword>
<protein>
    <submittedName>
        <fullName evidence="3">Uncharacterized protein</fullName>
    </submittedName>
</protein>
<organism evidence="3 4">
    <name type="scientific">Solirubrobacter pauli</name>
    <dbReference type="NCBI Taxonomy" id="166793"/>
    <lineage>
        <taxon>Bacteria</taxon>
        <taxon>Bacillati</taxon>
        <taxon>Actinomycetota</taxon>
        <taxon>Thermoleophilia</taxon>
        <taxon>Solirubrobacterales</taxon>
        <taxon>Solirubrobacteraceae</taxon>
        <taxon>Solirubrobacter</taxon>
    </lineage>
</organism>
<keyword evidence="4" id="KW-1185">Reference proteome</keyword>
<dbReference type="AlphaFoldDB" id="A0A660L236"/>
<name>A0A660L236_9ACTN</name>
<sequence length="107" mass="12477">MTLEGWIFMVGLRVFDIGALVVWLVWFFRLRDDDDDDGDDFRRGKDDDREPEKPTGPGGLKLPLPESKPWHARRRGHEGDRRGAPLTTRRDRPHREPTRAPSRGPHR</sequence>
<keyword evidence="2" id="KW-0812">Transmembrane</keyword>
<feature type="compositionally biased region" description="Basic and acidic residues" evidence="1">
    <location>
        <begin position="77"/>
        <end position="98"/>
    </location>
</feature>